<evidence type="ECO:0000256" key="1">
    <source>
        <dbReference type="SAM" id="MobiDB-lite"/>
    </source>
</evidence>
<dbReference type="RefSeq" id="XP_009843988.1">
    <property type="nucleotide sequence ID" value="XM_009845686.1"/>
</dbReference>
<dbReference type="VEuPathDB" id="FungiDB:H257_17043"/>
<name>W4FGJ2_APHAT</name>
<proteinExistence type="predicted"/>
<feature type="non-terminal residue" evidence="2">
    <location>
        <position position="102"/>
    </location>
</feature>
<feature type="compositionally biased region" description="Low complexity" evidence="1">
    <location>
        <begin position="1"/>
        <end position="19"/>
    </location>
</feature>
<dbReference type="EMBL" id="KI913209">
    <property type="protein sequence ID" value="ETV66617.1"/>
    <property type="molecule type" value="Genomic_DNA"/>
</dbReference>
<sequence length="102" mass="11790">MVFGQPWRPRQHRQVQQQKHQQRWHRHQQQNHLRPLLESGPTPAPTVNQARVCAAGNLKYPKKVCHDCVINRVCTSFVNLNAASSVQCGAEIDTLYVTYIKF</sequence>
<gene>
    <name evidence="2" type="ORF">H257_17043</name>
</gene>
<dbReference type="GeneID" id="20819039"/>
<protein>
    <submittedName>
        <fullName evidence="2">Uncharacterized protein</fullName>
    </submittedName>
</protein>
<accession>W4FGJ2</accession>
<dbReference type="AlphaFoldDB" id="W4FGJ2"/>
<evidence type="ECO:0000313" key="2">
    <source>
        <dbReference type="EMBL" id="ETV66617.1"/>
    </source>
</evidence>
<reference evidence="2" key="1">
    <citation type="submission" date="2013-12" db="EMBL/GenBank/DDBJ databases">
        <title>The Genome Sequence of Aphanomyces astaci APO3.</title>
        <authorList>
            <consortium name="The Broad Institute Genomics Platform"/>
            <person name="Russ C."/>
            <person name="Tyler B."/>
            <person name="van West P."/>
            <person name="Dieguez-Uribeondo J."/>
            <person name="Young S.K."/>
            <person name="Zeng Q."/>
            <person name="Gargeya S."/>
            <person name="Fitzgerald M."/>
            <person name="Abouelleil A."/>
            <person name="Alvarado L."/>
            <person name="Chapman S.B."/>
            <person name="Gainer-Dewar J."/>
            <person name="Goldberg J."/>
            <person name="Griggs A."/>
            <person name="Gujja S."/>
            <person name="Hansen M."/>
            <person name="Howarth C."/>
            <person name="Imamovic A."/>
            <person name="Ireland A."/>
            <person name="Larimer J."/>
            <person name="McCowan C."/>
            <person name="Murphy C."/>
            <person name="Pearson M."/>
            <person name="Poon T.W."/>
            <person name="Priest M."/>
            <person name="Roberts A."/>
            <person name="Saif S."/>
            <person name="Shea T."/>
            <person name="Sykes S."/>
            <person name="Wortman J."/>
            <person name="Nusbaum C."/>
            <person name="Birren B."/>
        </authorList>
    </citation>
    <scope>NUCLEOTIDE SEQUENCE [LARGE SCALE GENOMIC DNA]</scope>
    <source>
        <strain evidence="2">APO3</strain>
    </source>
</reference>
<organism evidence="2">
    <name type="scientific">Aphanomyces astaci</name>
    <name type="common">Crayfish plague agent</name>
    <dbReference type="NCBI Taxonomy" id="112090"/>
    <lineage>
        <taxon>Eukaryota</taxon>
        <taxon>Sar</taxon>
        <taxon>Stramenopiles</taxon>
        <taxon>Oomycota</taxon>
        <taxon>Saprolegniomycetes</taxon>
        <taxon>Saprolegniales</taxon>
        <taxon>Verrucalvaceae</taxon>
        <taxon>Aphanomyces</taxon>
    </lineage>
</organism>
<feature type="region of interest" description="Disordered" evidence="1">
    <location>
        <begin position="1"/>
        <end position="43"/>
    </location>
</feature>
<feature type="compositionally biased region" description="Basic residues" evidence="1">
    <location>
        <begin position="20"/>
        <end position="29"/>
    </location>
</feature>